<keyword evidence="1" id="KW-0813">Transport</keyword>
<dbReference type="InterPro" id="IPR009050">
    <property type="entry name" value="Globin-like_sf"/>
</dbReference>
<dbReference type="EMBL" id="JFKA01000005">
    <property type="protein sequence ID" value="OSQ38094.1"/>
    <property type="molecule type" value="Genomic_DNA"/>
</dbReference>
<evidence type="ECO:0000256" key="2">
    <source>
        <dbReference type="ARBA" id="ARBA00022617"/>
    </source>
</evidence>
<dbReference type="STRING" id="1293891.TMES_13605"/>
<dbReference type="AlphaFoldDB" id="A0A1Y2L215"/>
<dbReference type="GO" id="GO:0020037">
    <property type="term" value="F:heme binding"/>
    <property type="evidence" value="ECO:0007669"/>
    <property type="project" value="InterPro"/>
</dbReference>
<keyword evidence="4" id="KW-0408">Iron</keyword>
<accession>A0A1Y2L215</accession>
<evidence type="ECO:0000313" key="7">
    <source>
        <dbReference type="Proteomes" id="UP000193391"/>
    </source>
</evidence>
<sequence>MSDQIHSIDENDSLSHQERRERATRKIMDETGIDQQMIHDVVHGFYAKVRADNFLGPIFDARIKDWDGHLNNMCQFWSSVALASGAYYGRPMQKHMPLPIDRHHFDQWLELFAQTLAEICPPAAARHFMEKALRIAQSFEVGIAAHNGVILSKGERYDPVSKWQPE</sequence>
<evidence type="ECO:0000256" key="5">
    <source>
        <dbReference type="SAM" id="MobiDB-lite"/>
    </source>
</evidence>
<evidence type="ECO:0000313" key="6">
    <source>
        <dbReference type="EMBL" id="OSQ38094.1"/>
    </source>
</evidence>
<evidence type="ECO:0000256" key="3">
    <source>
        <dbReference type="ARBA" id="ARBA00022723"/>
    </source>
</evidence>
<keyword evidence="7" id="KW-1185">Reference proteome</keyword>
<dbReference type="CDD" id="cd08916">
    <property type="entry name" value="TrHb3_P"/>
    <property type="match status" value="1"/>
</dbReference>
<dbReference type="Gene3D" id="1.10.490.10">
    <property type="entry name" value="Globins"/>
    <property type="match status" value="1"/>
</dbReference>
<keyword evidence="2" id="KW-0349">Heme</keyword>
<reference evidence="6 7" key="1">
    <citation type="submission" date="2014-03" db="EMBL/GenBank/DDBJ databases">
        <title>The draft genome sequence of Thalassospira mesophila JCM 18969.</title>
        <authorList>
            <person name="Lai Q."/>
            <person name="Shao Z."/>
        </authorList>
    </citation>
    <scope>NUCLEOTIDE SEQUENCE [LARGE SCALE GENOMIC DNA]</scope>
    <source>
        <strain evidence="6 7">JCM 18969</strain>
    </source>
</reference>
<keyword evidence="3" id="KW-0479">Metal-binding</keyword>
<dbReference type="GO" id="GO:0019825">
    <property type="term" value="F:oxygen binding"/>
    <property type="evidence" value="ECO:0007669"/>
    <property type="project" value="InterPro"/>
</dbReference>
<gene>
    <name evidence="6" type="ORF">TMES_13605</name>
</gene>
<dbReference type="SUPFAM" id="SSF46458">
    <property type="entry name" value="Globin-like"/>
    <property type="match status" value="1"/>
</dbReference>
<feature type="region of interest" description="Disordered" evidence="5">
    <location>
        <begin position="1"/>
        <end position="22"/>
    </location>
</feature>
<proteinExistence type="predicted"/>
<dbReference type="GO" id="GO:0046872">
    <property type="term" value="F:metal ion binding"/>
    <property type="evidence" value="ECO:0007669"/>
    <property type="project" value="UniProtKB-KW"/>
</dbReference>
<dbReference type="InterPro" id="IPR012292">
    <property type="entry name" value="Globin/Proto"/>
</dbReference>
<dbReference type="InterPro" id="IPR001486">
    <property type="entry name" value="Hemoglobin_trunc"/>
</dbReference>
<protein>
    <submittedName>
        <fullName evidence="6">Preprotein translocase subunit TatC</fullName>
    </submittedName>
</protein>
<name>A0A1Y2L215_9PROT</name>
<dbReference type="Pfam" id="PF01152">
    <property type="entry name" value="Bac_globin"/>
    <property type="match status" value="1"/>
</dbReference>
<evidence type="ECO:0000256" key="1">
    <source>
        <dbReference type="ARBA" id="ARBA00022448"/>
    </source>
</evidence>
<organism evidence="6 7">
    <name type="scientific">Thalassospira mesophila</name>
    <dbReference type="NCBI Taxonomy" id="1293891"/>
    <lineage>
        <taxon>Bacteria</taxon>
        <taxon>Pseudomonadati</taxon>
        <taxon>Pseudomonadota</taxon>
        <taxon>Alphaproteobacteria</taxon>
        <taxon>Rhodospirillales</taxon>
        <taxon>Thalassospiraceae</taxon>
        <taxon>Thalassospira</taxon>
    </lineage>
</organism>
<evidence type="ECO:0000256" key="4">
    <source>
        <dbReference type="ARBA" id="ARBA00023004"/>
    </source>
</evidence>
<dbReference type="OrthoDB" id="25954at2"/>
<comment type="caution">
    <text evidence="6">The sequence shown here is derived from an EMBL/GenBank/DDBJ whole genome shotgun (WGS) entry which is preliminary data.</text>
</comment>
<dbReference type="Proteomes" id="UP000193391">
    <property type="component" value="Unassembled WGS sequence"/>
</dbReference>
<dbReference type="RefSeq" id="WP_085583606.1">
    <property type="nucleotide sequence ID" value="NZ_JFKA01000005.1"/>
</dbReference>